<evidence type="ECO:0000259" key="2">
    <source>
        <dbReference type="PROSITE" id="PS50846"/>
    </source>
</evidence>
<evidence type="ECO:0000313" key="4">
    <source>
        <dbReference type="Proteomes" id="UP000824056"/>
    </source>
</evidence>
<sequence length="119" mass="13145">MTDVIILLVILLVLIYGVKGTIKHFKGEEACCGGRSGTVKAKRKALKNPKTGKKIIQIEGMHCDHCKQKVTEELNKINGAAAKVDLKKKQAVVSYDRPIEDEDLRQAVERAGFKVVSIE</sequence>
<organism evidence="3 4">
    <name type="scientific">Candidatus Blautia pullicola</name>
    <dbReference type="NCBI Taxonomy" id="2838498"/>
    <lineage>
        <taxon>Bacteria</taxon>
        <taxon>Bacillati</taxon>
        <taxon>Bacillota</taxon>
        <taxon>Clostridia</taxon>
        <taxon>Lachnospirales</taxon>
        <taxon>Lachnospiraceae</taxon>
        <taxon>Blautia</taxon>
    </lineage>
</organism>
<dbReference type="EMBL" id="DXBG01000157">
    <property type="protein sequence ID" value="HIZ65534.1"/>
    <property type="molecule type" value="Genomic_DNA"/>
</dbReference>
<gene>
    <name evidence="3" type="ORF">H9809_06525</name>
</gene>
<dbReference type="AlphaFoldDB" id="A0A9D2FQM4"/>
<feature type="domain" description="HMA" evidence="2">
    <location>
        <begin position="52"/>
        <end position="116"/>
    </location>
</feature>
<dbReference type="SUPFAM" id="SSF55008">
    <property type="entry name" value="HMA, heavy metal-associated domain"/>
    <property type="match status" value="1"/>
</dbReference>
<protein>
    <submittedName>
        <fullName evidence="3">Heavy-metal-associated domain-containing protein</fullName>
    </submittedName>
</protein>
<name>A0A9D2FQM4_9FIRM</name>
<comment type="caution">
    <text evidence="3">The sequence shown here is derived from an EMBL/GenBank/DDBJ whole genome shotgun (WGS) entry which is preliminary data.</text>
</comment>
<dbReference type="Proteomes" id="UP000824056">
    <property type="component" value="Unassembled WGS sequence"/>
</dbReference>
<accession>A0A9D2FQM4</accession>
<evidence type="ECO:0000313" key="3">
    <source>
        <dbReference type="EMBL" id="HIZ65534.1"/>
    </source>
</evidence>
<dbReference type="CDD" id="cd00371">
    <property type="entry name" value="HMA"/>
    <property type="match status" value="1"/>
</dbReference>
<dbReference type="PROSITE" id="PS01047">
    <property type="entry name" value="HMA_1"/>
    <property type="match status" value="1"/>
</dbReference>
<dbReference type="PROSITE" id="PS50846">
    <property type="entry name" value="HMA_2"/>
    <property type="match status" value="1"/>
</dbReference>
<dbReference type="Pfam" id="PF00403">
    <property type="entry name" value="HMA"/>
    <property type="match status" value="1"/>
</dbReference>
<dbReference type="Gene3D" id="3.30.70.100">
    <property type="match status" value="1"/>
</dbReference>
<reference evidence="3" key="1">
    <citation type="journal article" date="2021" name="PeerJ">
        <title>Extensive microbial diversity within the chicken gut microbiome revealed by metagenomics and culture.</title>
        <authorList>
            <person name="Gilroy R."/>
            <person name="Ravi A."/>
            <person name="Getino M."/>
            <person name="Pursley I."/>
            <person name="Horton D.L."/>
            <person name="Alikhan N.F."/>
            <person name="Baker D."/>
            <person name="Gharbi K."/>
            <person name="Hall N."/>
            <person name="Watson M."/>
            <person name="Adriaenssens E.M."/>
            <person name="Foster-Nyarko E."/>
            <person name="Jarju S."/>
            <person name="Secka A."/>
            <person name="Antonio M."/>
            <person name="Oren A."/>
            <person name="Chaudhuri R.R."/>
            <person name="La Ragione R."/>
            <person name="Hildebrand F."/>
            <person name="Pallen M.J."/>
        </authorList>
    </citation>
    <scope>NUCLEOTIDE SEQUENCE</scope>
    <source>
        <strain evidence="3">1068</strain>
    </source>
</reference>
<dbReference type="InterPro" id="IPR017969">
    <property type="entry name" value="Heavy-metal-associated_CS"/>
</dbReference>
<reference evidence="3" key="2">
    <citation type="submission" date="2021-04" db="EMBL/GenBank/DDBJ databases">
        <authorList>
            <person name="Gilroy R."/>
        </authorList>
    </citation>
    <scope>NUCLEOTIDE SEQUENCE</scope>
    <source>
        <strain evidence="3">1068</strain>
    </source>
</reference>
<dbReference type="InterPro" id="IPR006121">
    <property type="entry name" value="HMA_dom"/>
</dbReference>
<dbReference type="GO" id="GO:0046872">
    <property type="term" value="F:metal ion binding"/>
    <property type="evidence" value="ECO:0007669"/>
    <property type="project" value="UniProtKB-KW"/>
</dbReference>
<proteinExistence type="predicted"/>
<dbReference type="InterPro" id="IPR036163">
    <property type="entry name" value="HMA_dom_sf"/>
</dbReference>
<keyword evidence="1" id="KW-0479">Metal-binding</keyword>
<evidence type="ECO:0000256" key="1">
    <source>
        <dbReference type="ARBA" id="ARBA00022723"/>
    </source>
</evidence>